<dbReference type="InterPro" id="IPR011004">
    <property type="entry name" value="Trimer_LpxA-like_sf"/>
</dbReference>
<dbReference type="SUPFAM" id="SSF51161">
    <property type="entry name" value="Trimeric LpxA-like enzymes"/>
    <property type="match status" value="1"/>
</dbReference>
<keyword evidence="4" id="KW-1185">Reference proteome</keyword>
<protein>
    <submittedName>
        <fullName evidence="3">Transferase hexapeptide (Six repeat-containing protein)</fullName>
    </submittedName>
</protein>
<name>A0A8G2FFY3_ACIRU</name>
<evidence type="ECO:0000313" key="3">
    <source>
        <dbReference type="EMBL" id="SIQ61557.1"/>
    </source>
</evidence>
<dbReference type="CDD" id="cd04647">
    <property type="entry name" value="LbH_MAT_like"/>
    <property type="match status" value="1"/>
</dbReference>
<evidence type="ECO:0000313" key="4">
    <source>
        <dbReference type="Proteomes" id="UP000186308"/>
    </source>
</evidence>
<dbReference type="Gene3D" id="2.160.10.10">
    <property type="entry name" value="Hexapeptide repeat proteins"/>
    <property type="match status" value="1"/>
</dbReference>
<dbReference type="InterPro" id="IPR018357">
    <property type="entry name" value="Hexapep_transf_CS"/>
</dbReference>
<reference evidence="3 4" key="1">
    <citation type="submission" date="2017-01" db="EMBL/GenBank/DDBJ databases">
        <authorList>
            <person name="Varghese N."/>
            <person name="Submissions S."/>
        </authorList>
    </citation>
    <scope>NUCLEOTIDE SEQUENCE [LARGE SCALE GENOMIC DNA]</scope>
    <source>
        <strain evidence="3 4">ATCC 35905</strain>
    </source>
</reference>
<dbReference type="EMBL" id="FTNE01000007">
    <property type="protein sequence ID" value="SIQ61557.1"/>
    <property type="molecule type" value="Genomic_DNA"/>
</dbReference>
<evidence type="ECO:0000256" key="2">
    <source>
        <dbReference type="ARBA" id="ARBA00022737"/>
    </source>
</evidence>
<dbReference type="RefSeq" id="WP_076454422.1">
    <property type="nucleotide sequence ID" value="NZ_FTNE01000007.1"/>
</dbReference>
<dbReference type="OrthoDB" id="9815592at2"/>
<comment type="caution">
    <text evidence="3">The sequence shown here is derived from an EMBL/GenBank/DDBJ whole genome shotgun (WGS) entry which is preliminary data.</text>
</comment>
<proteinExistence type="predicted"/>
<dbReference type="Proteomes" id="UP000186308">
    <property type="component" value="Unassembled WGS sequence"/>
</dbReference>
<dbReference type="PROSITE" id="PS00101">
    <property type="entry name" value="HEXAPEP_TRANSFERASES"/>
    <property type="match status" value="1"/>
</dbReference>
<dbReference type="PANTHER" id="PTHR23416">
    <property type="entry name" value="SIALIC ACID SYNTHASE-RELATED"/>
    <property type="match status" value="1"/>
</dbReference>
<evidence type="ECO:0000256" key="1">
    <source>
        <dbReference type="ARBA" id="ARBA00022679"/>
    </source>
</evidence>
<organism evidence="3 4">
    <name type="scientific">Acidiphilium rubrum</name>
    <dbReference type="NCBI Taxonomy" id="526"/>
    <lineage>
        <taxon>Bacteria</taxon>
        <taxon>Pseudomonadati</taxon>
        <taxon>Pseudomonadota</taxon>
        <taxon>Alphaproteobacteria</taxon>
        <taxon>Acetobacterales</taxon>
        <taxon>Acidocellaceae</taxon>
        <taxon>Acidiphilium</taxon>
    </lineage>
</organism>
<accession>A0A8G2FFY3</accession>
<dbReference type="PANTHER" id="PTHR23416:SF78">
    <property type="entry name" value="LIPOPOLYSACCHARIDE BIOSYNTHESIS O-ACETYL TRANSFERASE WBBJ-RELATED"/>
    <property type="match status" value="1"/>
</dbReference>
<sequence>MTIRVVDEGSNNDVQIHPTVEKSGDALITLKGSDTYVRIDENCTFSGAMITLGDSCILEMGPNCSLAALEVLASANGSIFVGAQTNFTWHTRLYIHEPSRISIGSNCLIASDTLFMTSDMHSILDRTTRVRLNPAQDIFVDDNVWIAYQAKILKGAHIGKGSIIGLGSIVTTKIPPHTLAAGQPAKVIKEDVAWDFNLR</sequence>
<dbReference type="AlphaFoldDB" id="A0A8G2FFY3"/>
<dbReference type="InterPro" id="IPR051159">
    <property type="entry name" value="Hexapeptide_acetyltransf"/>
</dbReference>
<dbReference type="GO" id="GO:0016740">
    <property type="term" value="F:transferase activity"/>
    <property type="evidence" value="ECO:0007669"/>
    <property type="project" value="UniProtKB-KW"/>
</dbReference>
<gene>
    <name evidence="3" type="ORF">SAMN05421828_1073</name>
</gene>
<keyword evidence="1 3" id="KW-0808">Transferase</keyword>
<keyword evidence="2" id="KW-0677">Repeat</keyword>